<reference evidence="2" key="1">
    <citation type="journal article" date="2018" name="Genome Biol.">
        <title>SKESA: strategic k-mer extension for scrupulous assemblies.</title>
        <authorList>
            <person name="Souvorov A."/>
            <person name="Agarwala R."/>
            <person name="Lipman D.J."/>
        </authorList>
    </citation>
    <scope>NUCLEOTIDE SEQUENCE</scope>
    <source>
        <strain evidence="2">MA.124 KOB-8</strain>
    </source>
</reference>
<accession>A0A742TKD1</accession>
<feature type="region of interest" description="Disordered" evidence="1">
    <location>
        <begin position="1"/>
        <end position="22"/>
    </location>
</feature>
<evidence type="ECO:0000313" key="2">
    <source>
        <dbReference type="EMBL" id="HAF1559594.1"/>
    </source>
</evidence>
<feature type="region of interest" description="Disordered" evidence="1">
    <location>
        <begin position="62"/>
        <end position="81"/>
    </location>
</feature>
<name>A0A742TKD1_SALER</name>
<dbReference type="AlphaFoldDB" id="A0A742TKD1"/>
<proteinExistence type="predicted"/>
<sequence length="81" mass="9541">MKGKRDPRSLNPLKEAVPTTSQIQMRVTPDRKNRYVRQAQAEGLKLTDWIQKHMDNVCNDAWQPDTTPYTMNERIDEKNKI</sequence>
<dbReference type="EMBL" id="DAAULV010000008">
    <property type="protein sequence ID" value="HAF1559594.1"/>
    <property type="molecule type" value="Genomic_DNA"/>
</dbReference>
<gene>
    <name evidence="2" type="ORF">G9B65_004192</name>
</gene>
<comment type="caution">
    <text evidence="2">The sequence shown here is derived from an EMBL/GenBank/DDBJ whole genome shotgun (WGS) entry which is preliminary data.</text>
</comment>
<protein>
    <submittedName>
        <fullName evidence="2">Uncharacterized protein</fullName>
    </submittedName>
</protein>
<evidence type="ECO:0000256" key="1">
    <source>
        <dbReference type="SAM" id="MobiDB-lite"/>
    </source>
</evidence>
<organism evidence="2">
    <name type="scientific">Salmonella enterica</name>
    <name type="common">Salmonella choleraesuis</name>
    <dbReference type="NCBI Taxonomy" id="28901"/>
    <lineage>
        <taxon>Bacteria</taxon>
        <taxon>Pseudomonadati</taxon>
        <taxon>Pseudomonadota</taxon>
        <taxon>Gammaproteobacteria</taxon>
        <taxon>Enterobacterales</taxon>
        <taxon>Enterobacteriaceae</taxon>
        <taxon>Salmonella</taxon>
    </lineage>
</organism>
<reference evidence="2" key="2">
    <citation type="submission" date="2020-02" db="EMBL/GenBank/DDBJ databases">
        <authorList>
            <consortium name="NCBI Pathogen Detection Project"/>
        </authorList>
    </citation>
    <scope>NUCLEOTIDE SEQUENCE</scope>
    <source>
        <strain evidence="2">MA.124 KOB-8</strain>
    </source>
</reference>